<evidence type="ECO:0000313" key="2">
    <source>
        <dbReference type="EMBL" id="KAK0448794.1"/>
    </source>
</evidence>
<evidence type="ECO:0000256" key="1">
    <source>
        <dbReference type="SAM" id="MobiDB-lite"/>
    </source>
</evidence>
<evidence type="ECO:0000313" key="3">
    <source>
        <dbReference type="Proteomes" id="UP001175226"/>
    </source>
</evidence>
<sequence length="247" mass="26702">MTAFLLSNHSSQARALRLKVVLFSGEVEDAQTSASLGTVGTVPPIQPMVFLVMMFVLLQYIDIRRALCCSLSTVDAHEGSTAAVDGAAYILLCFSRGVRLDVDSRKAGLKSVRLRINRNIKTDGLAGSGRQSKGDVEGRQAKDTKANMAIVTLALPKWMDKEGRVLHECTILILSKKSENSSEETFERIGDPASAATGLPLAPTNDGLLDALAESSIFIVGNQKQVPQRAVSRSYQTNETKSRSQSF</sequence>
<feature type="region of interest" description="Disordered" evidence="1">
    <location>
        <begin position="225"/>
        <end position="247"/>
    </location>
</feature>
<proteinExistence type="predicted"/>
<gene>
    <name evidence="2" type="ORF">EV421DRAFT_1733041</name>
</gene>
<comment type="caution">
    <text evidence="2">The sequence shown here is derived from an EMBL/GenBank/DDBJ whole genome shotgun (WGS) entry which is preliminary data.</text>
</comment>
<dbReference type="Proteomes" id="UP001175226">
    <property type="component" value="Unassembled WGS sequence"/>
</dbReference>
<dbReference type="AlphaFoldDB" id="A0AA39JWL6"/>
<accession>A0AA39JWL6</accession>
<name>A0AA39JWL6_9AGAR</name>
<dbReference type="EMBL" id="JAUEPT010000009">
    <property type="protein sequence ID" value="KAK0448794.1"/>
    <property type="molecule type" value="Genomic_DNA"/>
</dbReference>
<reference evidence="2" key="1">
    <citation type="submission" date="2023-06" db="EMBL/GenBank/DDBJ databases">
        <authorList>
            <consortium name="Lawrence Berkeley National Laboratory"/>
            <person name="Ahrendt S."/>
            <person name="Sahu N."/>
            <person name="Indic B."/>
            <person name="Wong-Bajracharya J."/>
            <person name="Merenyi Z."/>
            <person name="Ke H.-M."/>
            <person name="Monk M."/>
            <person name="Kocsube S."/>
            <person name="Drula E."/>
            <person name="Lipzen A."/>
            <person name="Balint B."/>
            <person name="Henrissat B."/>
            <person name="Andreopoulos B."/>
            <person name="Martin F.M."/>
            <person name="Harder C.B."/>
            <person name="Rigling D."/>
            <person name="Ford K.L."/>
            <person name="Foster G.D."/>
            <person name="Pangilinan J."/>
            <person name="Papanicolaou A."/>
            <person name="Barry K."/>
            <person name="LaButti K."/>
            <person name="Viragh M."/>
            <person name="Koriabine M."/>
            <person name="Yan M."/>
            <person name="Riley R."/>
            <person name="Champramary S."/>
            <person name="Plett K.L."/>
            <person name="Tsai I.J."/>
            <person name="Slot J."/>
            <person name="Sipos G."/>
            <person name="Plett J."/>
            <person name="Nagy L.G."/>
            <person name="Grigoriev I.V."/>
        </authorList>
    </citation>
    <scope>NUCLEOTIDE SEQUENCE</scope>
    <source>
        <strain evidence="2">FPL87.14</strain>
    </source>
</reference>
<keyword evidence="3" id="KW-1185">Reference proteome</keyword>
<organism evidence="2 3">
    <name type="scientific">Armillaria borealis</name>
    <dbReference type="NCBI Taxonomy" id="47425"/>
    <lineage>
        <taxon>Eukaryota</taxon>
        <taxon>Fungi</taxon>
        <taxon>Dikarya</taxon>
        <taxon>Basidiomycota</taxon>
        <taxon>Agaricomycotina</taxon>
        <taxon>Agaricomycetes</taxon>
        <taxon>Agaricomycetidae</taxon>
        <taxon>Agaricales</taxon>
        <taxon>Marasmiineae</taxon>
        <taxon>Physalacriaceae</taxon>
        <taxon>Armillaria</taxon>
    </lineage>
</organism>
<protein>
    <submittedName>
        <fullName evidence="2">Uncharacterized protein</fullName>
    </submittedName>
</protein>